<gene>
    <name evidence="3" type="ORF">FKR81_28795</name>
</gene>
<comment type="caution">
    <text evidence="3">The sequence shown here is derived from an EMBL/GenBank/DDBJ whole genome shotgun (WGS) entry which is preliminary data.</text>
</comment>
<dbReference type="EMBL" id="VOBR01000021">
    <property type="protein sequence ID" value="TWP48293.1"/>
    <property type="molecule type" value="Genomic_DNA"/>
</dbReference>
<evidence type="ECO:0000259" key="2">
    <source>
        <dbReference type="Pfam" id="PF08044"/>
    </source>
</evidence>
<feature type="domain" description="DUF1707" evidence="2">
    <location>
        <begin position="9"/>
        <end position="61"/>
    </location>
</feature>
<proteinExistence type="predicted"/>
<keyword evidence="1" id="KW-1133">Transmembrane helix</keyword>
<dbReference type="InterPro" id="IPR012551">
    <property type="entry name" value="DUF1707_SHOCT-like"/>
</dbReference>
<evidence type="ECO:0000256" key="1">
    <source>
        <dbReference type="SAM" id="Phobius"/>
    </source>
</evidence>
<feature type="transmembrane region" description="Helical" evidence="1">
    <location>
        <begin position="91"/>
        <end position="124"/>
    </location>
</feature>
<dbReference type="AlphaFoldDB" id="A0A563EMK1"/>
<evidence type="ECO:0000313" key="4">
    <source>
        <dbReference type="Proteomes" id="UP000316639"/>
    </source>
</evidence>
<organism evidence="3 4">
    <name type="scientific">Lentzea tibetensis</name>
    <dbReference type="NCBI Taxonomy" id="2591470"/>
    <lineage>
        <taxon>Bacteria</taxon>
        <taxon>Bacillati</taxon>
        <taxon>Actinomycetota</taxon>
        <taxon>Actinomycetes</taxon>
        <taxon>Pseudonocardiales</taxon>
        <taxon>Pseudonocardiaceae</taxon>
        <taxon>Lentzea</taxon>
    </lineage>
</organism>
<keyword evidence="1" id="KW-0812">Transmembrane</keyword>
<dbReference type="OrthoDB" id="3534574at2"/>
<name>A0A563EMK1_9PSEU</name>
<protein>
    <submittedName>
        <fullName evidence="3">DUF1707 domain-containing protein</fullName>
    </submittedName>
</protein>
<keyword evidence="4" id="KW-1185">Reference proteome</keyword>
<accession>A0A563EMK1</accession>
<reference evidence="3 4" key="1">
    <citation type="submission" date="2019-07" db="EMBL/GenBank/DDBJ databases">
        <title>Lentzea xizangensis sp. nov., isolated from Qinghai-Tibetan Plateau Soils.</title>
        <authorList>
            <person name="Huang J."/>
        </authorList>
    </citation>
    <scope>NUCLEOTIDE SEQUENCE [LARGE SCALE GENOMIC DNA]</scope>
    <source>
        <strain evidence="3 4">FXJ1.1311</strain>
    </source>
</reference>
<keyword evidence="1" id="KW-0472">Membrane</keyword>
<sequence>MSEIPPRDIRIGDDERSQALQVLGEHMSAGRIDVEEYGERSAKITTAKTRGELLALFTDLPDPRPTFGMPMPLYPQDSGAVSPVPRWQGAVIPAIGLAVVALVFFTKLWLLLLIIPIAAMLFGAAQGRRPR</sequence>
<dbReference type="Proteomes" id="UP000316639">
    <property type="component" value="Unassembled WGS sequence"/>
</dbReference>
<dbReference type="RefSeq" id="WP_146356468.1">
    <property type="nucleotide sequence ID" value="NZ_VOBR01000021.1"/>
</dbReference>
<dbReference type="Pfam" id="PF08044">
    <property type="entry name" value="DUF1707"/>
    <property type="match status" value="1"/>
</dbReference>
<evidence type="ECO:0000313" key="3">
    <source>
        <dbReference type="EMBL" id="TWP48293.1"/>
    </source>
</evidence>